<dbReference type="NCBIfam" id="TIGR02226">
    <property type="entry name" value="two_anch"/>
    <property type="match status" value="1"/>
</dbReference>
<feature type="domain" description="Aerotolerance regulator N-terminal" evidence="2">
    <location>
        <begin position="1"/>
        <end position="76"/>
    </location>
</feature>
<sequence>MQFKHPEILYFLFLLVIPIVVHLFQLRRFKKEYFTNVQFLKELSLQTRKSSTIKKWLLLFTRLLLLACLILAFAQPFFTAKESSKAMNEMYIILDNSYSMQAKGKKGELLKRAVQDLLEHTPETQNFSLITNSESFWNTDIKSIQKELQDLKYSATPFRLDNLIAKINARKSGFNKDIVVITDAVGVEANESKSFKKEDNVYFIIPEAEQKNNAAIDSVYIQQNLDSFYEIAIKLSANGEIPTVPIALYNQNKLTAKTVVNFDSDTNTQLVKFTIPKEDFHGHVSISDKGLEYDNTYFFSISKPSKTNVISVGESEKSNFLSRIYTNDEFAYTNFPLANLDYNLLEKQDAIVLNELKDIPQALQTTLKSFVGKGGNLIVIPSQEANLNSWNPFLAQFGAIKWQSGNNGDKKVTKINFNHPLFQSVFEKKIDNFQYPSTKNNFNVSSATPSILVYDDQSAFLTAVSNPLSSVYVFAAAINKSNSNFQNSPLIVPTFYNMAQNSQKTGVVAITIGENQPFVVDALLSKDEILTVKNAKERFIPVQQLLNTKVKMNFAENPTEAGNFGIFNGTNPIQNISFNYTRTESDLNLINTDIAAGFKEIEDIESVFNTIQTDRTDTQIWKWFVLLTLLFLVLELLIQKFVK</sequence>
<comment type="caution">
    <text evidence="3">The sequence shown here is derived from an EMBL/GenBank/DDBJ whole genome shotgun (WGS) entry which is preliminary data.</text>
</comment>
<accession>A0ABT6XTN3</accession>
<evidence type="ECO:0000259" key="2">
    <source>
        <dbReference type="Pfam" id="PF07584"/>
    </source>
</evidence>
<evidence type="ECO:0000313" key="3">
    <source>
        <dbReference type="EMBL" id="MDI9258464.1"/>
    </source>
</evidence>
<dbReference type="InterPro" id="IPR011933">
    <property type="entry name" value="Double_TM_dom"/>
</dbReference>
<dbReference type="Proteomes" id="UP001230035">
    <property type="component" value="Unassembled WGS sequence"/>
</dbReference>
<keyword evidence="1" id="KW-0812">Transmembrane</keyword>
<reference evidence="3 4" key="1">
    <citation type="submission" date="2023-05" db="EMBL/GenBank/DDBJ databases">
        <title>Flavobacterium sedimenti sp. nov., isolated from the sediment.</title>
        <authorList>
            <person name="Wu N."/>
        </authorList>
    </citation>
    <scope>NUCLEOTIDE SEQUENCE [LARGE SCALE GENOMIC DNA]</scope>
    <source>
        <strain evidence="3 4">YZ-48</strain>
    </source>
</reference>
<keyword evidence="1" id="KW-1133">Transmembrane helix</keyword>
<dbReference type="PANTHER" id="PTHR37464">
    <property type="entry name" value="BLL2463 PROTEIN"/>
    <property type="match status" value="1"/>
</dbReference>
<dbReference type="InterPro" id="IPR029062">
    <property type="entry name" value="Class_I_gatase-like"/>
</dbReference>
<dbReference type="SUPFAM" id="SSF53300">
    <property type="entry name" value="vWA-like"/>
    <property type="match status" value="1"/>
</dbReference>
<keyword evidence="1" id="KW-0472">Membrane</keyword>
<proteinExistence type="predicted"/>
<dbReference type="Pfam" id="PF07584">
    <property type="entry name" value="BatA"/>
    <property type="match status" value="1"/>
</dbReference>
<gene>
    <name evidence="3" type="ORF">QHT84_13650</name>
</gene>
<dbReference type="PANTHER" id="PTHR37464:SF1">
    <property type="entry name" value="BLL2463 PROTEIN"/>
    <property type="match status" value="1"/>
</dbReference>
<protein>
    <submittedName>
        <fullName evidence="3">BatA and WFA domain-containing protein</fullName>
    </submittedName>
</protein>
<keyword evidence="4" id="KW-1185">Reference proteome</keyword>
<dbReference type="EMBL" id="JASGBP010000012">
    <property type="protein sequence ID" value="MDI9258464.1"/>
    <property type="molecule type" value="Genomic_DNA"/>
</dbReference>
<feature type="transmembrane region" description="Helical" evidence="1">
    <location>
        <begin position="56"/>
        <end position="78"/>
    </location>
</feature>
<dbReference type="InterPro" id="IPR036465">
    <property type="entry name" value="vWFA_dom_sf"/>
</dbReference>
<feature type="transmembrane region" description="Helical" evidence="1">
    <location>
        <begin position="6"/>
        <end position="24"/>
    </location>
</feature>
<dbReference type="RefSeq" id="WP_283240127.1">
    <property type="nucleotide sequence ID" value="NZ_JASGBP010000012.1"/>
</dbReference>
<evidence type="ECO:0000256" key="1">
    <source>
        <dbReference type="SAM" id="Phobius"/>
    </source>
</evidence>
<dbReference type="SUPFAM" id="SSF52317">
    <property type="entry name" value="Class I glutamine amidotransferase-like"/>
    <property type="match status" value="1"/>
</dbReference>
<organism evidence="3 4">
    <name type="scientific">Flavobacterium sedimenticola</name>
    <dbReference type="NCBI Taxonomy" id="3043286"/>
    <lineage>
        <taxon>Bacteria</taxon>
        <taxon>Pseudomonadati</taxon>
        <taxon>Bacteroidota</taxon>
        <taxon>Flavobacteriia</taxon>
        <taxon>Flavobacteriales</taxon>
        <taxon>Flavobacteriaceae</taxon>
        <taxon>Flavobacterium</taxon>
    </lineage>
</organism>
<dbReference type="Gene3D" id="3.40.50.410">
    <property type="entry name" value="von Willebrand factor, type A domain"/>
    <property type="match status" value="1"/>
</dbReference>
<dbReference type="InterPro" id="IPR024163">
    <property type="entry name" value="Aerotolerance_reg_N"/>
</dbReference>
<name>A0ABT6XTN3_9FLAO</name>
<evidence type="ECO:0000313" key="4">
    <source>
        <dbReference type="Proteomes" id="UP001230035"/>
    </source>
</evidence>